<comment type="subcellular location">
    <subcellularLocation>
        <location evidence="2">Mitochondrion inner membrane</location>
    </subcellularLocation>
</comment>
<evidence type="ECO:0000313" key="10">
    <source>
        <dbReference type="EMBL" id="CAG9316687.1"/>
    </source>
</evidence>
<evidence type="ECO:0008006" key="12">
    <source>
        <dbReference type="Google" id="ProtNLM"/>
    </source>
</evidence>
<keyword evidence="4 9" id="KW-0812">Transmembrane</keyword>
<dbReference type="AlphaFoldDB" id="A0AAU9IU04"/>
<evidence type="ECO:0000256" key="4">
    <source>
        <dbReference type="ARBA" id="ARBA00022692"/>
    </source>
</evidence>
<keyword evidence="5" id="KW-0999">Mitochondrion inner membrane</keyword>
<evidence type="ECO:0000256" key="3">
    <source>
        <dbReference type="ARBA" id="ARBA00006792"/>
    </source>
</evidence>
<keyword evidence="6 9" id="KW-1133">Transmembrane helix</keyword>
<dbReference type="InterPro" id="IPR007512">
    <property type="entry name" value="Mic10"/>
</dbReference>
<organism evidence="10 11">
    <name type="scientific">Blepharisma stoltei</name>
    <dbReference type="NCBI Taxonomy" id="1481888"/>
    <lineage>
        <taxon>Eukaryota</taxon>
        <taxon>Sar</taxon>
        <taxon>Alveolata</taxon>
        <taxon>Ciliophora</taxon>
        <taxon>Postciliodesmatophora</taxon>
        <taxon>Heterotrichea</taxon>
        <taxon>Heterotrichida</taxon>
        <taxon>Blepharismidae</taxon>
        <taxon>Blepharisma</taxon>
    </lineage>
</organism>
<accession>A0AAU9IU04</accession>
<gene>
    <name evidence="10" type="ORF">BSTOLATCC_MIC16794</name>
</gene>
<evidence type="ECO:0000256" key="6">
    <source>
        <dbReference type="ARBA" id="ARBA00022989"/>
    </source>
</evidence>
<evidence type="ECO:0000256" key="2">
    <source>
        <dbReference type="ARBA" id="ARBA00004273"/>
    </source>
</evidence>
<keyword evidence="11" id="KW-1185">Reference proteome</keyword>
<evidence type="ECO:0000313" key="11">
    <source>
        <dbReference type="Proteomes" id="UP001162131"/>
    </source>
</evidence>
<evidence type="ECO:0000256" key="1">
    <source>
        <dbReference type="ARBA" id="ARBA00002689"/>
    </source>
</evidence>
<keyword evidence="7" id="KW-0496">Mitochondrion</keyword>
<comment type="caution">
    <text evidence="10">The sequence shown here is derived from an EMBL/GenBank/DDBJ whole genome shotgun (WGS) entry which is preliminary data.</text>
</comment>
<evidence type="ECO:0000256" key="5">
    <source>
        <dbReference type="ARBA" id="ARBA00022792"/>
    </source>
</evidence>
<dbReference type="Pfam" id="PF04418">
    <property type="entry name" value="DUF543"/>
    <property type="match status" value="1"/>
</dbReference>
<keyword evidence="8 9" id="KW-0472">Membrane</keyword>
<dbReference type="GO" id="GO:0061617">
    <property type="term" value="C:MICOS complex"/>
    <property type="evidence" value="ECO:0007669"/>
    <property type="project" value="InterPro"/>
</dbReference>
<name>A0AAU9IU04_9CILI</name>
<comment type="similarity">
    <text evidence="3">Belongs to the MICOS complex subunit Mic10 family.</text>
</comment>
<dbReference type="Proteomes" id="UP001162131">
    <property type="component" value="Unassembled WGS sequence"/>
</dbReference>
<reference evidence="10" key="1">
    <citation type="submission" date="2021-09" db="EMBL/GenBank/DDBJ databases">
        <authorList>
            <consortium name="AG Swart"/>
            <person name="Singh M."/>
            <person name="Singh A."/>
            <person name="Seah K."/>
            <person name="Emmerich C."/>
        </authorList>
    </citation>
    <scope>NUCLEOTIDE SEQUENCE</scope>
    <source>
        <strain evidence="10">ATCC30299</strain>
    </source>
</reference>
<sequence length="96" mass="10370">MKTSYDQVESESYQCFENLAYSSLVGAGIASAISLLVLKSRLPAILYGAGFGAGLSVHQCQIKFEELNTEKKTYPAEAETWVSALAMMGRVLNANS</sequence>
<evidence type="ECO:0000256" key="7">
    <source>
        <dbReference type="ARBA" id="ARBA00023128"/>
    </source>
</evidence>
<comment type="function">
    <text evidence="1">Component of the MICOS complex, a large protein complex of the mitochondrial inner membrane that plays crucial roles in the maintenance of crista junctions, inner membrane architecture, and formation of contact sites to the outer membrane.</text>
</comment>
<evidence type="ECO:0000256" key="9">
    <source>
        <dbReference type="SAM" id="Phobius"/>
    </source>
</evidence>
<proteinExistence type="inferred from homology"/>
<evidence type="ECO:0000256" key="8">
    <source>
        <dbReference type="ARBA" id="ARBA00023136"/>
    </source>
</evidence>
<dbReference type="EMBL" id="CAJZBQ010000016">
    <property type="protein sequence ID" value="CAG9316687.1"/>
    <property type="molecule type" value="Genomic_DNA"/>
</dbReference>
<feature type="transmembrane region" description="Helical" evidence="9">
    <location>
        <begin position="20"/>
        <end position="38"/>
    </location>
</feature>
<protein>
    <recommendedName>
        <fullName evidence="12">MICOS complex subunit MIC10</fullName>
    </recommendedName>
</protein>